<name>A0A9P4R6F8_9PLEO</name>
<reference evidence="2" key="1">
    <citation type="journal article" date="2020" name="Stud. Mycol.">
        <title>101 Dothideomycetes genomes: a test case for predicting lifestyles and emergence of pathogens.</title>
        <authorList>
            <person name="Haridas S."/>
            <person name="Albert R."/>
            <person name="Binder M."/>
            <person name="Bloem J."/>
            <person name="Labutti K."/>
            <person name="Salamov A."/>
            <person name="Andreopoulos B."/>
            <person name="Baker S."/>
            <person name="Barry K."/>
            <person name="Bills G."/>
            <person name="Bluhm B."/>
            <person name="Cannon C."/>
            <person name="Castanera R."/>
            <person name="Culley D."/>
            <person name="Daum C."/>
            <person name="Ezra D."/>
            <person name="Gonzalez J."/>
            <person name="Henrissat B."/>
            <person name="Kuo A."/>
            <person name="Liang C."/>
            <person name="Lipzen A."/>
            <person name="Lutzoni F."/>
            <person name="Magnuson J."/>
            <person name="Mondo S."/>
            <person name="Nolan M."/>
            <person name="Ohm R."/>
            <person name="Pangilinan J."/>
            <person name="Park H.-J."/>
            <person name="Ramirez L."/>
            <person name="Alfaro M."/>
            <person name="Sun H."/>
            <person name="Tritt A."/>
            <person name="Yoshinaga Y."/>
            <person name="Zwiers L.-H."/>
            <person name="Turgeon B."/>
            <person name="Goodwin S."/>
            <person name="Spatafora J."/>
            <person name="Crous P."/>
            <person name="Grigoriev I."/>
        </authorList>
    </citation>
    <scope>NUCLEOTIDE SEQUENCE</scope>
    <source>
        <strain evidence="2">CBS 125425</strain>
    </source>
</reference>
<comment type="caution">
    <text evidence="2">The sequence shown here is derived from an EMBL/GenBank/DDBJ whole genome shotgun (WGS) entry which is preliminary data.</text>
</comment>
<protein>
    <submittedName>
        <fullName evidence="2">Uncharacterized protein</fullName>
    </submittedName>
</protein>
<keyword evidence="3" id="KW-1185">Reference proteome</keyword>
<feature type="region of interest" description="Disordered" evidence="1">
    <location>
        <begin position="240"/>
        <end position="294"/>
    </location>
</feature>
<dbReference type="Proteomes" id="UP000799444">
    <property type="component" value="Unassembled WGS sequence"/>
</dbReference>
<evidence type="ECO:0000313" key="2">
    <source>
        <dbReference type="EMBL" id="KAF2737569.1"/>
    </source>
</evidence>
<feature type="compositionally biased region" description="Low complexity" evidence="1">
    <location>
        <begin position="126"/>
        <end position="142"/>
    </location>
</feature>
<feature type="compositionally biased region" description="Polar residues" evidence="1">
    <location>
        <begin position="78"/>
        <end position="90"/>
    </location>
</feature>
<proteinExistence type="predicted"/>
<evidence type="ECO:0000313" key="3">
    <source>
        <dbReference type="Proteomes" id="UP000799444"/>
    </source>
</evidence>
<feature type="region of interest" description="Disordered" evidence="1">
    <location>
        <begin position="1"/>
        <end position="26"/>
    </location>
</feature>
<gene>
    <name evidence="2" type="ORF">EJ04DRAFT_550510</name>
</gene>
<dbReference type="EMBL" id="ML996115">
    <property type="protein sequence ID" value="KAF2737569.1"/>
    <property type="molecule type" value="Genomic_DNA"/>
</dbReference>
<organism evidence="2 3">
    <name type="scientific">Polyplosphaeria fusca</name>
    <dbReference type="NCBI Taxonomy" id="682080"/>
    <lineage>
        <taxon>Eukaryota</taxon>
        <taxon>Fungi</taxon>
        <taxon>Dikarya</taxon>
        <taxon>Ascomycota</taxon>
        <taxon>Pezizomycotina</taxon>
        <taxon>Dothideomycetes</taxon>
        <taxon>Pleosporomycetidae</taxon>
        <taxon>Pleosporales</taxon>
        <taxon>Tetraplosphaeriaceae</taxon>
        <taxon>Polyplosphaeria</taxon>
    </lineage>
</organism>
<evidence type="ECO:0000256" key="1">
    <source>
        <dbReference type="SAM" id="MobiDB-lite"/>
    </source>
</evidence>
<sequence>MASTFQNLPDPIERPQNPFGRIYRSNTSAKCSEPNRERYRDQRALYIATRCRCNSSTARCRCNIVVTRCRCDEFSETPGLSQPTTSNTMDHGSAPLEHSIRNGMTGPSPPNRSSSNADRPRQHIQAPIASSSSLPLTSPALSRTIRPSHSSTPFPPSDVGTEDSEMASFHKASSRFPRDLTSPISSPRTGEQNPVPPFSEFRRKLGLVPVSTSHLHIPQLEFRSAVKTVNVRDKQLVITQPEKLPPDSLTAGSSRHILRSGARPRSENGDISPPPTQRDHALSNPLDPSTRSSIEYFFIGPNGERIRAGPKDDLLRETP</sequence>
<feature type="region of interest" description="Disordered" evidence="1">
    <location>
        <begin position="75"/>
        <end position="198"/>
    </location>
</feature>
<accession>A0A9P4R6F8</accession>
<feature type="compositionally biased region" description="Polar residues" evidence="1">
    <location>
        <begin position="182"/>
        <end position="192"/>
    </location>
</feature>
<dbReference type="AlphaFoldDB" id="A0A9P4R6F8"/>